<organism evidence="1 2">
    <name type="scientific">Ruegeria faecimaris</name>
    <dbReference type="NCBI Taxonomy" id="686389"/>
    <lineage>
        <taxon>Bacteria</taxon>
        <taxon>Pseudomonadati</taxon>
        <taxon>Pseudomonadota</taxon>
        <taxon>Alphaproteobacteria</taxon>
        <taxon>Rhodobacterales</taxon>
        <taxon>Roseobacteraceae</taxon>
        <taxon>Ruegeria</taxon>
    </lineage>
</organism>
<evidence type="ECO:0000313" key="2">
    <source>
        <dbReference type="Proteomes" id="UP000319555"/>
    </source>
</evidence>
<gene>
    <name evidence="1" type="ORF">SAMN06265380_101342</name>
</gene>
<name>A0A521AVW9_9RHOB</name>
<keyword evidence="2" id="KW-1185">Reference proteome</keyword>
<accession>A0A521AVW9</accession>
<dbReference type="AlphaFoldDB" id="A0A521AVW9"/>
<evidence type="ECO:0000313" key="1">
    <source>
        <dbReference type="EMBL" id="SMO38720.1"/>
    </source>
</evidence>
<dbReference type="Pfam" id="PF07386">
    <property type="entry name" value="DUF1499"/>
    <property type="match status" value="1"/>
</dbReference>
<evidence type="ECO:0008006" key="3">
    <source>
        <dbReference type="Google" id="ProtNLM"/>
    </source>
</evidence>
<dbReference type="InterPro" id="IPR010865">
    <property type="entry name" value="DUF1499"/>
</dbReference>
<sequence>MVPQSNRVEKMKMALWLIAGLIVLVGAYIRLAPSDPAIWHNTPVGDANRDLRGGVVRVLETGPDGLAQLNEIAMASPRTKVLAGSVDDGMVTYITRTKVIGFPDYTTAQQNGDTLRIYGRLRFGRSDFGVNRNRVDGWLARMQP</sequence>
<dbReference type="EMBL" id="FXTE01000001">
    <property type="protein sequence ID" value="SMO38720.1"/>
    <property type="molecule type" value="Genomic_DNA"/>
</dbReference>
<proteinExistence type="predicted"/>
<reference evidence="1 2" key="1">
    <citation type="submission" date="2017-05" db="EMBL/GenBank/DDBJ databases">
        <authorList>
            <person name="Varghese N."/>
            <person name="Submissions S."/>
        </authorList>
    </citation>
    <scope>NUCLEOTIDE SEQUENCE [LARGE SCALE GENOMIC DNA]</scope>
    <source>
        <strain evidence="1 2">DSM 28009</strain>
    </source>
</reference>
<protein>
    <recommendedName>
        <fullName evidence="3">DUF1499 domain-containing protein</fullName>
    </recommendedName>
</protein>
<dbReference type="Proteomes" id="UP000319555">
    <property type="component" value="Unassembled WGS sequence"/>
</dbReference>